<dbReference type="EMBL" id="PYMA01000009">
    <property type="protein sequence ID" value="PSW18724.1"/>
    <property type="molecule type" value="Genomic_DNA"/>
</dbReference>
<dbReference type="PANTHER" id="PTHR33747:SF1">
    <property type="entry name" value="ADENYLATE CYCLASE-ASSOCIATED CAP C-TERMINAL DOMAIN-CONTAINING PROTEIN"/>
    <property type="match status" value="1"/>
</dbReference>
<dbReference type="AlphaFoldDB" id="A0A2T3NR25"/>
<dbReference type="OrthoDB" id="21421at2"/>
<dbReference type="SUPFAM" id="SSF54427">
    <property type="entry name" value="NTF2-like"/>
    <property type="match status" value="1"/>
</dbReference>
<evidence type="ECO:0000313" key="5">
    <source>
        <dbReference type="EMBL" id="PSW18724.1"/>
    </source>
</evidence>
<gene>
    <name evidence="5" type="ORF">C9I98_14710</name>
</gene>
<evidence type="ECO:0000256" key="3">
    <source>
        <dbReference type="SAM" id="MobiDB-lite"/>
    </source>
</evidence>
<dbReference type="InterPro" id="IPR023006">
    <property type="entry name" value="YchJ-like"/>
</dbReference>
<evidence type="ECO:0000259" key="4">
    <source>
        <dbReference type="Pfam" id="PF17775"/>
    </source>
</evidence>
<sequence length="175" mass="19688">MSNNANFCPCGSKRPLAECCAPIHQNPANAQHPEQLMRSRYSAHVLGLVNYVVATYHPSCEAEQHREAIADSVNSEWLGLEVLNSDIAESGEGFVEFKAYYRDGKDEYCLQERSRFLREEHNGQLQWFYIDGEYPQQQEQDVEPEAKPAPAVSDKVGRNDPCPCGSGKKFKKCCG</sequence>
<evidence type="ECO:0000256" key="1">
    <source>
        <dbReference type="ARBA" id="ARBA00010839"/>
    </source>
</evidence>
<dbReference type="InterPro" id="IPR004027">
    <property type="entry name" value="SEC_C_motif"/>
</dbReference>
<evidence type="ECO:0000313" key="6">
    <source>
        <dbReference type="Proteomes" id="UP000241771"/>
    </source>
</evidence>
<dbReference type="NCBIfam" id="NF002592">
    <property type="entry name" value="PRK02250.1"/>
    <property type="match status" value="1"/>
</dbReference>
<dbReference type="PANTHER" id="PTHR33747">
    <property type="entry name" value="UPF0225 PROTEIN SCO1677"/>
    <property type="match status" value="1"/>
</dbReference>
<organism evidence="5 6">
    <name type="scientific">Photobacterium sanctipauli</name>
    <dbReference type="NCBI Taxonomy" id="1342794"/>
    <lineage>
        <taxon>Bacteria</taxon>
        <taxon>Pseudomonadati</taxon>
        <taxon>Pseudomonadota</taxon>
        <taxon>Gammaproteobacteria</taxon>
        <taxon>Vibrionales</taxon>
        <taxon>Vibrionaceae</taxon>
        <taxon>Photobacterium</taxon>
    </lineage>
</organism>
<proteinExistence type="inferred from homology"/>
<dbReference type="SUPFAM" id="SSF103642">
    <property type="entry name" value="Sec-C motif"/>
    <property type="match status" value="1"/>
</dbReference>
<reference evidence="5 6" key="1">
    <citation type="submission" date="2018-01" db="EMBL/GenBank/DDBJ databases">
        <title>Whole genome sequencing of Histamine producing bacteria.</title>
        <authorList>
            <person name="Butler K."/>
        </authorList>
    </citation>
    <scope>NUCLEOTIDE SEQUENCE [LARGE SCALE GENOMIC DNA]</scope>
    <source>
        <strain evidence="5 6">DSM 100436</strain>
    </source>
</reference>
<feature type="domain" description="YchJ-like middle NTF2-like" evidence="4">
    <location>
        <begin position="33"/>
        <end position="132"/>
    </location>
</feature>
<evidence type="ECO:0000256" key="2">
    <source>
        <dbReference type="HAMAP-Rule" id="MF_00612"/>
    </source>
</evidence>
<dbReference type="InterPro" id="IPR032710">
    <property type="entry name" value="NTF2-like_dom_sf"/>
</dbReference>
<name>A0A2T3NR25_9GAMM</name>
<feature type="region of interest" description="Disordered" evidence="3">
    <location>
        <begin position="138"/>
        <end position="168"/>
    </location>
</feature>
<dbReference type="RefSeq" id="WP_036826298.1">
    <property type="nucleotide sequence ID" value="NZ_JGVO01000734.1"/>
</dbReference>
<dbReference type="Pfam" id="PF17775">
    <property type="entry name" value="YchJ_M-like"/>
    <property type="match status" value="1"/>
</dbReference>
<comment type="caution">
    <text evidence="5">The sequence shown here is derived from an EMBL/GenBank/DDBJ whole genome shotgun (WGS) entry which is preliminary data.</text>
</comment>
<dbReference type="Gene3D" id="3.10.450.50">
    <property type="match status" value="1"/>
</dbReference>
<protein>
    <recommendedName>
        <fullName evidence="2">UPF0225 protein C9I98_14710</fullName>
    </recommendedName>
</protein>
<keyword evidence="6" id="KW-1185">Reference proteome</keyword>
<dbReference type="Proteomes" id="UP000241771">
    <property type="component" value="Unassembled WGS sequence"/>
</dbReference>
<dbReference type="InterPro" id="IPR048469">
    <property type="entry name" value="YchJ-like_M"/>
</dbReference>
<accession>A0A2T3NR25</accession>
<dbReference type="HAMAP" id="MF_00612">
    <property type="entry name" value="UPF0225"/>
    <property type="match status" value="1"/>
</dbReference>
<dbReference type="Pfam" id="PF02810">
    <property type="entry name" value="SEC-C"/>
    <property type="match status" value="1"/>
</dbReference>
<comment type="similarity">
    <text evidence="1 2">Belongs to the UPF0225 family.</text>
</comment>